<evidence type="ECO:0000256" key="2">
    <source>
        <dbReference type="ARBA" id="ARBA00022692"/>
    </source>
</evidence>
<keyword evidence="7" id="KW-1185">Reference proteome</keyword>
<organism evidence="7 8">
    <name type="scientific">Hydra vulgaris</name>
    <name type="common">Hydra</name>
    <name type="synonym">Hydra attenuata</name>
    <dbReference type="NCBI Taxonomy" id="6087"/>
    <lineage>
        <taxon>Eukaryota</taxon>
        <taxon>Metazoa</taxon>
        <taxon>Cnidaria</taxon>
        <taxon>Hydrozoa</taxon>
        <taxon>Hydroidolina</taxon>
        <taxon>Anthoathecata</taxon>
        <taxon>Aplanulata</taxon>
        <taxon>Hydridae</taxon>
        <taxon>Hydra</taxon>
    </lineage>
</organism>
<evidence type="ECO:0000256" key="3">
    <source>
        <dbReference type="ARBA" id="ARBA00022989"/>
    </source>
</evidence>
<sequence>MFKRLLRVFKRKSPEKELIDKKKQKVKEWLINSGFKWDEFENILFWKTPTVSLVIYLVFTGLFWKFISYRLQKISLLLIILSSPCLIDDVRIIIWNNLEQKGAAVIKERRRVGFEFDDMCNSIAQIWISAENSMLYLLQLKEQELTKFCLHIGCCISVLVIFFAYIPVAEIVFGFGTIAYFFPIINYLGLLDFFLNKMTRFVHPIYLHLSNSRTKRRRNLAQQNQKTYSPLIKQSNNDDAIIHGNQLSEEVDKEGDHSLSRNSSLDEFDLQNQLHHLDEAEHSSDFDENEFLPIIPNSLQQDFLSISQYDSMMEPRDDEFLHGLNFYNASLSSHQGMVDDYFNSTDNEVEDLPDEDFETTKKDDDFEFLDHAELNHVTDDEISKQNSNLSNTKIVQGISSILGY</sequence>
<proteinExistence type="predicted"/>
<evidence type="ECO:0000259" key="6">
    <source>
        <dbReference type="Pfam" id="PF24456"/>
    </source>
</evidence>
<feature type="transmembrane region" description="Helical" evidence="5">
    <location>
        <begin position="43"/>
        <end position="64"/>
    </location>
</feature>
<dbReference type="PANTHER" id="PTHR20952">
    <property type="entry name" value="ADP-RIBOSYLATION-LIKE FACTOR 6-INTERACTING PROTEIN"/>
    <property type="match status" value="1"/>
</dbReference>
<dbReference type="InterPro" id="IPR057282">
    <property type="entry name" value="RETREG1-3-like_RHD"/>
</dbReference>
<dbReference type="InterPro" id="IPR052114">
    <property type="entry name" value="ER_autophagy_membrane_reg"/>
</dbReference>
<feature type="domain" description="RETREG1-3/ARL6IP-like N-terminal reticulon-homology" evidence="6">
    <location>
        <begin position="41"/>
        <end position="199"/>
    </location>
</feature>
<gene>
    <name evidence="8 9" type="primary">LOC100214527</name>
</gene>
<evidence type="ECO:0000256" key="5">
    <source>
        <dbReference type="SAM" id="Phobius"/>
    </source>
</evidence>
<evidence type="ECO:0000313" key="9">
    <source>
        <dbReference type="RefSeq" id="XP_065666611.1"/>
    </source>
</evidence>
<keyword evidence="4 5" id="KW-0472">Membrane</keyword>
<keyword evidence="3 5" id="KW-1133">Transmembrane helix</keyword>
<evidence type="ECO:0000313" key="8">
    <source>
        <dbReference type="RefSeq" id="XP_065666610.1"/>
    </source>
</evidence>
<evidence type="ECO:0000256" key="1">
    <source>
        <dbReference type="ARBA" id="ARBA00004141"/>
    </source>
</evidence>
<evidence type="ECO:0000256" key="4">
    <source>
        <dbReference type="ARBA" id="ARBA00023136"/>
    </source>
</evidence>
<dbReference type="Pfam" id="PF24456">
    <property type="entry name" value="RHD_RETREG1-3"/>
    <property type="match status" value="1"/>
</dbReference>
<name>A0ABM4CXD5_HYDVU</name>
<feature type="transmembrane region" description="Helical" evidence="5">
    <location>
        <begin position="172"/>
        <end position="195"/>
    </location>
</feature>
<accession>A0ABM4CXD5</accession>
<dbReference type="RefSeq" id="XP_065666610.1">
    <property type="nucleotide sequence ID" value="XM_065810538.1"/>
</dbReference>
<evidence type="ECO:0000313" key="7">
    <source>
        <dbReference type="Proteomes" id="UP001652625"/>
    </source>
</evidence>
<keyword evidence="2 5" id="KW-0812">Transmembrane</keyword>
<dbReference type="GeneID" id="100214527"/>
<dbReference type="Proteomes" id="UP001652625">
    <property type="component" value="Chromosome 11"/>
</dbReference>
<feature type="transmembrane region" description="Helical" evidence="5">
    <location>
        <begin position="148"/>
        <end position="166"/>
    </location>
</feature>
<dbReference type="RefSeq" id="XP_065666611.1">
    <property type="nucleotide sequence ID" value="XM_065810539.1"/>
</dbReference>
<protein>
    <submittedName>
        <fullName evidence="8 9">Reticulophagy regulator 2 isoform X2</fullName>
    </submittedName>
</protein>
<comment type="subcellular location">
    <subcellularLocation>
        <location evidence="1">Membrane</location>
        <topology evidence="1">Multi-pass membrane protein</topology>
    </subcellularLocation>
</comment>
<reference evidence="8 9" key="1">
    <citation type="submission" date="2025-05" db="UniProtKB">
        <authorList>
            <consortium name="RefSeq"/>
        </authorList>
    </citation>
    <scope>IDENTIFICATION</scope>
</reference>
<dbReference type="PANTHER" id="PTHR20952:SF4">
    <property type="entry name" value="RETICULOPHAGY REGULATOR 2"/>
    <property type="match status" value="1"/>
</dbReference>
<dbReference type="CDD" id="cd21102">
    <property type="entry name" value="Arl6IP1_RETR3-like"/>
    <property type="match status" value="1"/>
</dbReference>